<dbReference type="SUPFAM" id="SSF54593">
    <property type="entry name" value="Glyoxalase/Bleomycin resistance protein/Dihydroxybiphenyl dioxygenase"/>
    <property type="match status" value="1"/>
</dbReference>
<dbReference type="InterPro" id="IPR037523">
    <property type="entry name" value="VOC_core"/>
</dbReference>
<name>A0A5B9VUJ3_9BACT</name>
<dbReference type="InterPro" id="IPR004360">
    <property type="entry name" value="Glyas_Fos-R_dOase_dom"/>
</dbReference>
<organism evidence="2 3">
    <name type="scientific">Aquisphaera giovannonii</name>
    <dbReference type="NCBI Taxonomy" id="406548"/>
    <lineage>
        <taxon>Bacteria</taxon>
        <taxon>Pseudomonadati</taxon>
        <taxon>Planctomycetota</taxon>
        <taxon>Planctomycetia</taxon>
        <taxon>Isosphaerales</taxon>
        <taxon>Isosphaeraceae</taxon>
        <taxon>Aquisphaera</taxon>
    </lineage>
</organism>
<dbReference type="Pfam" id="PF00903">
    <property type="entry name" value="Glyoxalase"/>
    <property type="match status" value="1"/>
</dbReference>
<evidence type="ECO:0000313" key="2">
    <source>
        <dbReference type="EMBL" id="QEH32053.1"/>
    </source>
</evidence>
<dbReference type="KEGG" id="agv:OJF2_05220"/>
<gene>
    <name evidence="2" type="ORF">OJF2_05220</name>
</gene>
<dbReference type="Gene3D" id="3.10.180.10">
    <property type="entry name" value="2,3-Dihydroxybiphenyl 1,2-Dioxygenase, domain 1"/>
    <property type="match status" value="1"/>
</dbReference>
<feature type="domain" description="VOC" evidence="1">
    <location>
        <begin position="4"/>
        <end position="117"/>
    </location>
</feature>
<sequence length="126" mass="14326">MRTKLATINLQVADPQRSRRFYEDVLGMVEDARRSHPPSFVYLRSDGCDLTLATPPESSGAQPSRTIELGFLVDDIEAMKSHLSARGIRDHREESMGWGRALELRDEDGYRIVIYSFERAGGVDRR</sequence>
<keyword evidence="3" id="KW-1185">Reference proteome</keyword>
<protein>
    <submittedName>
        <fullName evidence="2">Glyoxalase-like domain protein</fullName>
    </submittedName>
</protein>
<dbReference type="InterPro" id="IPR029068">
    <property type="entry name" value="Glyas_Bleomycin-R_OHBP_Dase"/>
</dbReference>
<evidence type="ECO:0000313" key="3">
    <source>
        <dbReference type="Proteomes" id="UP000324233"/>
    </source>
</evidence>
<dbReference type="PROSITE" id="PS51819">
    <property type="entry name" value="VOC"/>
    <property type="match status" value="1"/>
</dbReference>
<dbReference type="CDD" id="cd06587">
    <property type="entry name" value="VOC"/>
    <property type="match status" value="1"/>
</dbReference>
<accession>A0A5B9VUJ3</accession>
<proteinExistence type="predicted"/>
<evidence type="ECO:0000259" key="1">
    <source>
        <dbReference type="PROSITE" id="PS51819"/>
    </source>
</evidence>
<dbReference type="AlphaFoldDB" id="A0A5B9VUJ3"/>
<reference evidence="2 3" key="1">
    <citation type="submission" date="2019-08" db="EMBL/GenBank/DDBJ databases">
        <title>Deep-cultivation of Planctomycetes and their phenomic and genomic characterization uncovers novel biology.</title>
        <authorList>
            <person name="Wiegand S."/>
            <person name="Jogler M."/>
            <person name="Boedeker C."/>
            <person name="Pinto D."/>
            <person name="Vollmers J."/>
            <person name="Rivas-Marin E."/>
            <person name="Kohn T."/>
            <person name="Peeters S.H."/>
            <person name="Heuer A."/>
            <person name="Rast P."/>
            <person name="Oberbeckmann S."/>
            <person name="Bunk B."/>
            <person name="Jeske O."/>
            <person name="Meyerdierks A."/>
            <person name="Storesund J.E."/>
            <person name="Kallscheuer N."/>
            <person name="Luecker S."/>
            <person name="Lage O.M."/>
            <person name="Pohl T."/>
            <person name="Merkel B.J."/>
            <person name="Hornburger P."/>
            <person name="Mueller R.-W."/>
            <person name="Bruemmer F."/>
            <person name="Labrenz M."/>
            <person name="Spormann A.M."/>
            <person name="Op den Camp H."/>
            <person name="Overmann J."/>
            <person name="Amann R."/>
            <person name="Jetten M.S.M."/>
            <person name="Mascher T."/>
            <person name="Medema M.H."/>
            <person name="Devos D.P."/>
            <person name="Kaster A.-K."/>
            <person name="Ovreas L."/>
            <person name="Rohde M."/>
            <person name="Galperin M.Y."/>
            <person name="Jogler C."/>
        </authorList>
    </citation>
    <scope>NUCLEOTIDE SEQUENCE [LARGE SCALE GENOMIC DNA]</scope>
    <source>
        <strain evidence="2 3">OJF2</strain>
    </source>
</reference>
<dbReference type="EMBL" id="CP042997">
    <property type="protein sequence ID" value="QEH32053.1"/>
    <property type="molecule type" value="Genomic_DNA"/>
</dbReference>
<dbReference type="Proteomes" id="UP000324233">
    <property type="component" value="Chromosome"/>
</dbReference>
<dbReference type="RefSeq" id="WP_168221564.1">
    <property type="nucleotide sequence ID" value="NZ_CP042997.1"/>
</dbReference>